<reference evidence="4 5" key="1">
    <citation type="journal article" date="2017" name="ISME J.">
        <title>Potential for microbial H2 and metal transformations associated with novel bacteria and archaea in deep terrestrial subsurface sediments.</title>
        <authorList>
            <person name="Hernsdorf A.W."/>
            <person name="Amano Y."/>
            <person name="Miyakawa K."/>
            <person name="Ise K."/>
            <person name="Suzuki Y."/>
            <person name="Anantharaman K."/>
            <person name="Probst A."/>
            <person name="Burstein D."/>
            <person name="Thomas B.C."/>
            <person name="Banfield J.F."/>
        </authorList>
    </citation>
    <scope>NUCLEOTIDE SEQUENCE [LARGE SCALE GENOMIC DNA]</scope>
    <source>
        <strain evidence="4">HGW-Falkowbacteria-1</strain>
    </source>
</reference>
<dbReference type="Pfam" id="PF00011">
    <property type="entry name" value="HSP20"/>
    <property type="match status" value="1"/>
</dbReference>
<dbReference type="PROSITE" id="PS01031">
    <property type="entry name" value="SHSP"/>
    <property type="match status" value="1"/>
</dbReference>
<name>A0A2N2EA55_9BACT</name>
<evidence type="ECO:0000256" key="1">
    <source>
        <dbReference type="PROSITE-ProRule" id="PRU00285"/>
    </source>
</evidence>
<comment type="similarity">
    <text evidence="1 2">Belongs to the small heat shock protein (HSP20) family.</text>
</comment>
<proteinExistence type="inferred from homology"/>
<evidence type="ECO:0000313" key="4">
    <source>
        <dbReference type="EMBL" id="PKM91607.1"/>
    </source>
</evidence>
<evidence type="ECO:0000313" key="5">
    <source>
        <dbReference type="Proteomes" id="UP000233517"/>
    </source>
</evidence>
<evidence type="ECO:0000259" key="3">
    <source>
        <dbReference type="PROSITE" id="PS01031"/>
    </source>
</evidence>
<dbReference type="InterPro" id="IPR031107">
    <property type="entry name" value="Small_HSP"/>
</dbReference>
<dbReference type="CDD" id="cd06464">
    <property type="entry name" value="ACD_sHsps-like"/>
    <property type="match status" value="1"/>
</dbReference>
<comment type="caution">
    <text evidence="4">The sequence shown here is derived from an EMBL/GenBank/DDBJ whole genome shotgun (WGS) entry which is preliminary data.</text>
</comment>
<sequence length="140" mass="16212">MLNIFKKNGEEPYKVETHDDNFVPDWLEDDLPEGQLLLDVYQTVDKIIVKSTMAGVNPENLFISLNNDMLTIKGKRDHDKFLDDSEVLMQECYFGSFSRTIILPEEVDAKKIEAVLENGVLTVYLEKMYKNHQIKVKIKS</sequence>
<dbReference type="AlphaFoldDB" id="A0A2N2EA55"/>
<dbReference type="SUPFAM" id="SSF49764">
    <property type="entry name" value="HSP20-like chaperones"/>
    <property type="match status" value="1"/>
</dbReference>
<dbReference type="EMBL" id="PHAI01000001">
    <property type="protein sequence ID" value="PKM91607.1"/>
    <property type="molecule type" value="Genomic_DNA"/>
</dbReference>
<gene>
    <name evidence="4" type="ORF">CVU82_00115</name>
</gene>
<dbReference type="Proteomes" id="UP000233517">
    <property type="component" value="Unassembled WGS sequence"/>
</dbReference>
<organism evidence="4 5">
    <name type="scientific">Candidatus Falkowbacteria bacterium HGW-Falkowbacteria-1</name>
    <dbReference type="NCBI Taxonomy" id="2013768"/>
    <lineage>
        <taxon>Bacteria</taxon>
        <taxon>Candidatus Falkowiibacteriota</taxon>
    </lineage>
</organism>
<dbReference type="InterPro" id="IPR008978">
    <property type="entry name" value="HSP20-like_chaperone"/>
</dbReference>
<evidence type="ECO:0000256" key="2">
    <source>
        <dbReference type="RuleBase" id="RU003616"/>
    </source>
</evidence>
<accession>A0A2N2EA55</accession>
<dbReference type="PANTHER" id="PTHR11527">
    <property type="entry name" value="HEAT-SHOCK PROTEIN 20 FAMILY MEMBER"/>
    <property type="match status" value="1"/>
</dbReference>
<dbReference type="InterPro" id="IPR002068">
    <property type="entry name" value="A-crystallin/Hsp20_dom"/>
</dbReference>
<dbReference type="Gene3D" id="2.60.40.790">
    <property type="match status" value="1"/>
</dbReference>
<protein>
    <recommendedName>
        <fullName evidence="3">SHSP domain-containing protein</fullName>
    </recommendedName>
</protein>
<feature type="domain" description="SHSP" evidence="3">
    <location>
        <begin position="29"/>
        <end position="140"/>
    </location>
</feature>